<dbReference type="RefSeq" id="WP_182977742.1">
    <property type="nucleotide sequence ID" value="NZ_BAABGB010000001.1"/>
</dbReference>
<organism evidence="2 3">
    <name type="scientific">Gluconacetobacter asukensis</name>
    <dbReference type="NCBI Taxonomy" id="1017181"/>
    <lineage>
        <taxon>Bacteria</taxon>
        <taxon>Pseudomonadati</taxon>
        <taxon>Pseudomonadota</taxon>
        <taxon>Alphaproteobacteria</taxon>
        <taxon>Acetobacterales</taxon>
        <taxon>Acetobacteraceae</taxon>
        <taxon>Gluconacetobacter</taxon>
    </lineage>
</organism>
<dbReference type="InterPro" id="IPR036388">
    <property type="entry name" value="WH-like_DNA-bd_sf"/>
</dbReference>
<dbReference type="PROSITE" id="PS50995">
    <property type="entry name" value="HTH_MARR_2"/>
    <property type="match status" value="1"/>
</dbReference>
<dbReference type="SMART" id="SM00347">
    <property type="entry name" value="HTH_MARR"/>
    <property type="match status" value="1"/>
</dbReference>
<keyword evidence="3" id="KW-1185">Reference proteome</keyword>
<dbReference type="GO" id="GO:0003700">
    <property type="term" value="F:DNA-binding transcription factor activity"/>
    <property type="evidence" value="ECO:0007669"/>
    <property type="project" value="InterPro"/>
</dbReference>
<reference evidence="2 3" key="1">
    <citation type="submission" date="2020-04" db="EMBL/GenBank/DDBJ databases">
        <title>Description of novel Gluconacetobacter.</title>
        <authorList>
            <person name="Sombolestani A."/>
        </authorList>
    </citation>
    <scope>NUCLEOTIDE SEQUENCE [LARGE SCALE GENOMIC DNA]</scope>
    <source>
        <strain evidence="2 3">LMG 27724</strain>
    </source>
</reference>
<dbReference type="AlphaFoldDB" id="A0A7W4IY05"/>
<accession>A0A7W4IY05</accession>
<dbReference type="InterPro" id="IPR052526">
    <property type="entry name" value="HTH-type_Bedaq_tolerance"/>
</dbReference>
<dbReference type="Gene3D" id="1.10.10.10">
    <property type="entry name" value="Winged helix-like DNA-binding domain superfamily/Winged helix DNA-binding domain"/>
    <property type="match status" value="1"/>
</dbReference>
<dbReference type="PANTHER" id="PTHR39515">
    <property type="entry name" value="CONSERVED PROTEIN"/>
    <property type="match status" value="1"/>
</dbReference>
<dbReference type="Pfam" id="PF01047">
    <property type="entry name" value="MarR"/>
    <property type="match status" value="1"/>
</dbReference>
<dbReference type="Proteomes" id="UP000577891">
    <property type="component" value="Unassembled WGS sequence"/>
</dbReference>
<name>A0A7W4IY05_9PROT</name>
<evidence type="ECO:0000259" key="1">
    <source>
        <dbReference type="PROSITE" id="PS50995"/>
    </source>
</evidence>
<proteinExistence type="predicted"/>
<evidence type="ECO:0000313" key="2">
    <source>
        <dbReference type="EMBL" id="MBB2171121.1"/>
    </source>
</evidence>
<dbReference type="EMBL" id="JABEQE010000002">
    <property type="protein sequence ID" value="MBB2171121.1"/>
    <property type="molecule type" value="Genomic_DNA"/>
</dbReference>
<dbReference type="InterPro" id="IPR036390">
    <property type="entry name" value="WH_DNA-bd_sf"/>
</dbReference>
<sequence length="154" mass="17871">MTDIHTRDIARLMSGMLWLGRRLRRERPEESVPLTMIGIMGTLYRFGPMPAARLAAHELLQPQSLTRTIAALEQRRYIARQPNPADRREIILSLTPHGLRALSADMEKRREWLADAMTHALTQEERNRLLACEDIFAKLAWYEKNDPSRTEQPL</sequence>
<feature type="domain" description="HTH marR-type" evidence="1">
    <location>
        <begin position="1"/>
        <end position="138"/>
    </location>
</feature>
<gene>
    <name evidence="2" type="ORF">HLH35_03125</name>
</gene>
<comment type="caution">
    <text evidence="2">The sequence shown here is derived from an EMBL/GenBank/DDBJ whole genome shotgun (WGS) entry which is preliminary data.</text>
</comment>
<dbReference type="InterPro" id="IPR000835">
    <property type="entry name" value="HTH_MarR-typ"/>
</dbReference>
<evidence type="ECO:0000313" key="3">
    <source>
        <dbReference type="Proteomes" id="UP000577891"/>
    </source>
</evidence>
<dbReference type="PANTHER" id="PTHR39515:SF2">
    <property type="entry name" value="HTH-TYPE TRANSCRIPTIONAL REGULATOR RV0880"/>
    <property type="match status" value="1"/>
</dbReference>
<protein>
    <submittedName>
        <fullName evidence="2">MarR family transcriptional regulator</fullName>
    </submittedName>
</protein>
<dbReference type="SUPFAM" id="SSF46785">
    <property type="entry name" value="Winged helix' DNA-binding domain"/>
    <property type="match status" value="1"/>
</dbReference>